<keyword evidence="6" id="KW-0675">Receptor</keyword>
<evidence type="ECO:0000256" key="2">
    <source>
        <dbReference type="ARBA" id="ARBA00023136"/>
    </source>
</evidence>
<dbReference type="InterPro" id="IPR036942">
    <property type="entry name" value="Beta-barrel_TonB_sf"/>
</dbReference>
<keyword evidence="3" id="KW-0998">Cell outer membrane</keyword>
<organism evidence="6 7">
    <name type="scientific">Chitinophaga terrae</name>
    <name type="common">ex Kim and Jung 2007</name>
    <dbReference type="NCBI Taxonomy" id="408074"/>
    <lineage>
        <taxon>Bacteria</taxon>
        <taxon>Pseudomonadati</taxon>
        <taxon>Bacteroidota</taxon>
        <taxon>Chitinophagia</taxon>
        <taxon>Chitinophagales</taxon>
        <taxon>Chitinophagaceae</taxon>
        <taxon>Chitinophaga</taxon>
    </lineage>
</organism>
<dbReference type="InterPro" id="IPR037066">
    <property type="entry name" value="Plug_dom_sf"/>
</dbReference>
<dbReference type="AlphaFoldDB" id="A0A1H3WZC3"/>
<dbReference type="Gene3D" id="2.40.170.20">
    <property type="entry name" value="TonB-dependent receptor, beta-barrel domain"/>
    <property type="match status" value="1"/>
</dbReference>
<dbReference type="PANTHER" id="PTHR40980">
    <property type="entry name" value="PLUG DOMAIN-CONTAINING PROTEIN"/>
    <property type="match status" value="1"/>
</dbReference>
<feature type="chain" id="PRO_5011771045" evidence="4">
    <location>
        <begin position="24"/>
        <end position="822"/>
    </location>
</feature>
<dbReference type="Pfam" id="PF13620">
    <property type="entry name" value="CarboxypepD_reg"/>
    <property type="match status" value="1"/>
</dbReference>
<feature type="signal peptide" evidence="4">
    <location>
        <begin position="1"/>
        <end position="23"/>
    </location>
</feature>
<dbReference type="SUPFAM" id="SSF49452">
    <property type="entry name" value="Starch-binding domain-like"/>
    <property type="match status" value="1"/>
</dbReference>
<protein>
    <submittedName>
        <fullName evidence="6">Outer membrane receptor proteins, mostly Fe transport</fullName>
    </submittedName>
</protein>
<accession>A0A1H3WZC3</accession>
<evidence type="ECO:0000256" key="1">
    <source>
        <dbReference type="ARBA" id="ARBA00004442"/>
    </source>
</evidence>
<keyword evidence="4" id="KW-0732">Signal</keyword>
<dbReference type="InterPro" id="IPR013784">
    <property type="entry name" value="Carb-bd-like_fold"/>
</dbReference>
<dbReference type="SUPFAM" id="SSF56935">
    <property type="entry name" value="Porins"/>
    <property type="match status" value="1"/>
</dbReference>
<evidence type="ECO:0000313" key="6">
    <source>
        <dbReference type="EMBL" id="SDZ91774.1"/>
    </source>
</evidence>
<evidence type="ECO:0000256" key="4">
    <source>
        <dbReference type="SAM" id="SignalP"/>
    </source>
</evidence>
<dbReference type="GO" id="GO:0009279">
    <property type="term" value="C:cell outer membrane"/>
    <property type="evidence" value="ECO:0007669"/>
    <property type="project" value="UniProtKB-SubCell"/>
</dbReference>
<reference evidence="7" key="1">
    <citation type="submission" date="2016-10" db="EMBL/GenBank/DDBJ databases">
        <authorList>
            <person name="Varghese N."/>
            <person name="Submissions S."/>
        </authorList>
    </citation>
    <scope>NUCLEOTIDE SEQUENCE [LARGE SCALE GENOMIC DNA]</scope>
    <source>
        <strain evidence="7">DSM 23920</strain>
    </source>
</reference>
<name>A0A1H3WZC3_9BACT</name>
<dbReference type="Gene3D" id="2.170.130.10">
    <property type="entry name" value="TonB-dependent receptor, plug domain"/>
    <property type="match status" value="1"/>
</dbReference>
<sequence>MKTNFKASILTMSTLFTALSVFAQNSPVVSGKVAQAGNKPVEFATVTLLKAKDSSLVKGAVADINGKFDFEQVKAGNYLVSAVAIGMERGYSKVFTVNGANLQLPDLLLNTAAKNLKGVEVAAKKAFIEQKADKLVVNVESSIATAGGTALEALEKSPTITVDKDGNISMKGKGGVLILIDGKQTNMSPTDLAEMLKNMPATNLDQIELMTNPSAKYDAAGNAGIINLKLKKNTNYGTNGSLSLGGACGLRPRYNGGLNLNHRNAKFNVFGSYNFNHREQKNTLEVDRSFSQDNQTRVFDQFSDMKQVSDYHGGKIGADYFLNKRNTIGVMVDLAMGNPRFPSYATTYMGTSAGVDSILKTQMDYKGNWKRGAYNLNYRGILDSTGKELNVDLDYARNSDRQNTFLYTNSHSIIGKALGGDTSSSRQPSIIDIKTAKVDYVHPLKNKAKLEAGFKLSFVKTDNDARFDTLKGNNWIFDDNRSNHFIYKENINAAYVNFSKQFEKLYVQVGLRGEYTHINTTSSSYKKQQVADVKNDSSYLNLFPSMAMTYKLNPKHSLGFTYSRRIERPGYDDMNPFEFYLDRYTSESGNPYLRPSYTNSVELSHTFKEFLVTSIGYSHTKDMVTKVLEAGIDPKTGDTVMLKYKYTNVAKADRLNLNVSLPFPITKWWNTFTSVSLNYNMFETVVNNDLVKLSSFNFFGRTQHTFTFSKTLSGEVTYFYLSPQVTEHGLWHMAAMGSLDLGIQKKILKNKGSLKLNVTDLLGTNKFRGSFDNAGQHSVVRNTYDARQIRINFTYRFGNTNVKAARARQTGLEAEQERVKSN</sequence>
<comment type="subcellular location">
    <subcellularLocation>
        <location evidence="1">Cell outer membrane</location>
    </subcellularLocation>
</comment>
<dbReference type="PANTHER" id="PTHR40980:SF4">
    <property type="entry name" value="TONB-DEPENDENT RECEPTOR-LIKE BETA-BARREL DOMAIN-CONTAINING PROTEIN"/>
    <property type="match status" value="1"/>
</dbReference>
<dbReference type="InterPro" id="IPR013783">
    <property type="entry name" value="Ig-like_fold"/>
</dbReference>
<gene>
    <name evidence="6" type="ORF">SAMN05660909_00135</name>
</gene>
<dbReference type="EMBL" id="FNRL01000001">
    <property type="protein sequence ID" value="SDZ91774.1"/>
    <property type="molecule type" value="Genomic_DNA"/>
</dbReference>
<evidence type="ECO:0000259" key="5">
    <source>
        <dbReference type="Pfam" id="PF14905"/>
    </source>
</evidence>
<dbReference type="InterPro" id="IPR041700">
    <property type="entry name" value="OMP_b-brl_3"/>
</dbReference>
<evidence type="ECO:0000313" key="7">
    <source>
        <dbReference type="Proteomes" id="UP000199656"/>
    </source>
</evidence>
<dbReference type="STRING" id="408074.SAMN05660909_00135"/>
<proteinExistence type="predicted"/>
<dbReference type="Gene3D" id="2.60.40.10">
    <property type="entry name" value="Immunoglobulins"/>
    <property type="match status" value="1"/>
</dbReference>
<keyword evidence="7" id="KW-1185">Reference proteome</keyword>
<dbReference type="Proteomes" id="UP000199656">
    <property type="component" value="Unassembled WGS sequence"/>
</dbReference>
<dbReference type="GO" id="GO:0030246">
    <property type="term" value="F:carbohydrate binding"/>
    <property type="evidence" value="ECO:0007669"/>
    <property type="project" value="InterPro"/>
</dbReference>
<feature type="domain" description="Outer membrane protein beta-barrel" evidence="5">
    <location>
        <begin position="382"/>
        <end position="795"/>
    </location>
</feature>
<evidence type="ECO:0000256" key="3">
    <source>
        <dbReference type="ARBA" id="ARBA00023237"/>
    </source>
</evidence>
<keyword evidence="2" id="KW-0472">Membrane</keyword>
<dbReference type="Pfam" id="PF14905">
    <property type="entry name" value="OMP_b-brl_3"/>
    <property type="match status" value="1"/>
</dbReference>